<evidence type="ECO:0000259" key="9">
    <source>
        <dbReference type="Pfam" id="PF25198"/>
    </source>
</evidence>
<evidence type="ECO:0000313" key="10">
    <source>
        <dbReference type="EMBL" id="MVQ36464.1"/>
    </source>
</evidence>
<evidence type="ECO:0000256" key="4">
    <source>
        <dbReference type="ARBA" id="ARBA00022729"/>
    </source>
</evidence>
<evidence type="ECO:0000256" key="5">
    <source>
        <dbReference type="ARBA" id="ARBA00023136"/>
    </source>
</evidence>
<dbReference type="EMBL" id="WSEM01000016">
    <property type="protein sequence ID" value="MVQ36464.1"/>
    <property type="molecule type" value="Genomic_DNA"/>
</dbReference>
<protein>
    <submittedName>
        <fullName evidence="10">Ger(X)C family spore germination protein</fullName>
    </submittedName>
</protein>
<feature type="domain" description="Spore germination GerAC-like C-terminal" evidence="8">
    <location>
        <begin position="189"/>
        <end position="349"/>
    </location>
</feature>
<dbReference type="InterPro" id="IPR057336">
    <property type="entry name" value="GerAC_N"/>
</dbReference>
<comment type="similarity">
    <text evidence="2">Belongs to the GerABKC lipoprotein family.</text>
</comment>
<dbReference type="InterPro" id="IPR038501">
    <property type="entry name" value="Spore_GerAC_C_sf"/>
</dbReference>
<comment type="subcellular location">
    <subcellularLocation>
        <location evidence="1">Membrane</location>
        <topology evidence="1">Lipid-anchor</topology>
    </subcellularLocation>
</comment>
<dbReference type="Pfam" id="PF05504">
    <property type="entry name" value="Spore_GerAC"/>
    <property type="match status" value="1"/>
</dbReference>
<evidence type="ECO:0000256" key="7">
    <source>
        <dbReference type="ARBA" id="ARBA00023288"/>
    </source>
</evidence>
<dbReference type="PANTHER" id="PTHR35789">
    <property type="entry name" value="SPORE GERMINATION PROTEIN B3"/>
    <property type="match status" value="1"/>
</dbReference>
<proteinExistence type="inferred from homology"/>
<dbReference type="Pfam" id="PF25198">
    <property type="entry name" value="Spore_GerAC_N"/>
    <property type="match status" value="1"/>
</dbReference>
<dbReference type="RefSeq" id="WP_157320474.1">
    <property type="nucleotide sequence ID" value="NZ_WSEM01000016.1"/>
</dbReference>
<evidence type="ECO:0000256" key="2">
    <source>
        <dbReference type="ARBA" id="ARBA00007886"/>
    </source>
</evidence>
<name>A0ABW9UB47_9BACL</name>
<organism evidence="10 11">
    <name type="scientific">Paenibacillus anseongense</name>
    <dbReference type="NCBI Taxonomy" id="2682845"/>
    <lineage>
        <taxon>Bacteria</taxon>
        <taxon>Bacillati</taxon>
        <taxon>Bacillota</taxon>
        <taxon>Bacilli</taxon>
        <taxon>Bacillales</taxon>
        <taxon>Paenibacillaceae</taxon>
        <taxon>Paenibacillus</taxon>
    </lineage>
</organism>
<accession>A0ABW9UB47</accession>
<evidence type="ECO:0000313" key="11">
    <source>
        <dbReference type="Proteomes" id="UP000467637"/>
    </source>
</evidence>
<keyword evidence="4" id="KW-0732">Signal</keyword>
<dbReference type="Gene3D" id="3.30.300.210">
    <property type="entry name" value="Nutrient germinant receptor protein C, domain 3"/>
    <property type="match status" value="1"/>
</dbReference>
<dbReference type="PANTHER" id="PTHR35789:SF1">
    <property type="entry name" value="SPORE GERMINATION PROTEIN B3"/>
    <property type="match status" value="1"/>
</dbReference>
<keyword evidence="11" id="KW-1185">Reference proteome</keyword>
<evidence type="ECO:0000256" key="6">
    <source>
        <dbReference type="ARBA" id="ARBA00023139"/>
    </source>
</evidence>
<comment type="caution">
    <text evidence="10">The sequence shown here is derived from an EMBL/GenBank/DDBJ whole genome shotgun (WGS) entry which is preliminary data.</text>
</comment>
<dbReference type="NCBIfam" id="TIGR02887">
    <property type="entry name" value="spore_ger_x_C"/>
    <property type="match status" value="1"/>
</dbReference>
<keyword evidence="6" id="KW-0564">Palmitate</keyword>
<keyword evidence="7" id="KW-0449">Lipoprotein</keyword>
<evidence type="ECO:0000256" key="3">
    <source>
        <dbReference type="ARBA" id="ARBA00022544"/>
    </source>
</evidence>
<evidence type="ECO:0000256" key="1">
    <source>
        <dbReference type="ARBA" id="ARBA00004635"/>
    </source>
</evidence>
<dbReference type="Proteomes" id="UP000467637">
    <property type="component" value="Unassembled WGS sequence"/>
</dbReference>
<dbReference type="InterPro" id="IPR046953">
    <property type="entry name" value="Spore_GerAC-like_C"/>
</dbReference>
<gene>
    <name evidence="10" type="ORF">GON05_17790</name>
</gene>
<sequence length="357" mass="40630">MKMFIPAIMCCFLLSGCAEEQIIDRIKMIESIGYDSNGDTFKSSSAYADYEKNTRLRLFTSESQTFSGVWISLTAQSDDQVVLGQMRTIVISDKLARNGIQELFKGLLRDQFISNNANVLISIGDANELLTKNLQNPPFFLADMVKQNMDKGSTPFTNTHLMLDQYYGEGQDLFLPVVNIDKDDMIHMDGVGVFEKDKLRLLLTKKEAFFLKLLKDKPRTMMGYYEFLNDQNEKLHFKVIRGNCNFSLPAQDKVIVSLKLRTELRDIPITINAVDKSDFLDLKKQIEQHISEEINELLKKFQKNTVDPIGIGELFRSKGGTWNEQAFNTNSYANLKFEVNTEILITQTGVGIGAEQH</sequence>
<dbReference type="PROSITE" id="PS51257">
    <property type="entry name" value="PROKAR_LIPOPROTEIN"/>
    <property type="match status" value="1"/>
</dbReference>
<keyword evidence="5" id="KW-0472">Membrane</keyword>
<dbReference type="InterPro" id="IPR008844">
    <property type="entry name" value="Spore_GerAC-like"/>
</dbReference>
<reference evidence="10 11" key="1">
    <citation type="submission" date="2019-12" db="EMBL/GenBank/DDBJ databases">
        <authorList>
            <person name="Huq M.A."/>
        </authorList>
    </citation>
    <scope>NUCLEOTIDE SEQUENCE [LARGE SCALE GENOMIC DNA]</scope>
    <source>
        <strain evidence="10 11">MAH-34</strain>
    </source>
</reference>
<keyword evidence="3" id="KW-0309">Germination</keyword>
<feature type="domain" description="Spore germination protein N-terminal" evidence="9">
    <location>
        <begin position="21"/>
        <end position="179"/>
    </location>
</feature>
<evidence type="ECO:0000259" key="8">
    <source>
        <dbReference type="Pfam" id="PF05504"/>
    </source>
</evidence>